<comment type="caution">
    <text evidence="1">The sequence shown here is derived from an EMBL/GenBank/DDBJ whole genome shotgun (WGS) entry which is preliminary data.</text>
</comment>
<reference evidence="1" key="2">
    <citation type="submission" date="2022-01" db="EMBL/GenBank/DDBJ databases">
        <authorList>
            <person name="Yamashiro T."/>
            <person name="Shiraishi A."/>
            <person name="Satake H."/>
            <person name="Nakayama K."/>
        </authorList>
    </citation>
    <scope>NUCLEOTIDE SEQUENCE</scope>
</reference>
<dbReference type="Proteomes" id="UP001151760">
    <property type="component" value="Unassembled WGS sequence"/>
</dbReference>
<accession>A0ABQ4ZXR9</accession>
<sequence length="154" mass="17732">MQRGKVENATEEMLRSLDQLMERKEDEGMYLLWVPLIGDVRTLMTDEAYAQWYLDFKMDEFADDFTLMGDSNKAWSACGRYLRSCGRFTSQALVDIARILSSTKHQQEVSSTLCGYEPVCGYWLPESGNWGFCSSHDVFVALDWGTRSRLYCDS</sequence>
<evidence type="ECO:0000313" key="1">
    <source>
        <dbReference type="EMBL" id="GJS94286.1"/>
    </source>
</evidence>
<dbReference type="EMBL" id="BQNB010011720">
    <property type="protein sequence ID" value="GJS94286.1"/>
    <property type="molecule type" value="Genomic_DNA"/>
</dbReference>
<gene>
    <name evidence="1" type="ORF">Tco_0801254</name>
</gene>
<evidence type="ECO:0000313" key="2">
    <source>
        <dbReference type="Proteomes" id="UP001151760"/>
    </source>
</evidence>
<name>A0ABQ4ZXR9_9ASTR</name>
<protein>
    <submittedName>
        <fullName evidence="1">Uncharacterized protein</fullName>
    </submittedName>
</protein>
<organism evidence="1 2">
    <name type="scientific">Tanacetum coccineum</name>
    <dbReference type="NCBI Taxonomy" id="301880"/>
    <lineage>
        <taxon>Eukaryota</taxon>
        <taxon>Viridiplantae</taxon>
        <taxon>Streptophyta</taxon>
        <taxon>Embryophyta</taxon>
        <taxon>Tracheophyta</taxon>
        <taxon>Spermatophyta</taxon>
        <taxon>Magnoliopsida</taxon>
        <taxon>eudicotyledons</taxon>
        <taxon>Gunneridae</taxon>
        <taxon>Pentapetalae</taxon>
        <taxon>asterids</taxon>
        <taxon>campanulids</taxon>
        <taxon>Asterales</taxon>
        <taxon>Asteraceae</taxon>
        <taxon>Asteroideae</taxon>
        <taxon>Anthemideae</taxon>
        <taxon>Anthemidinae</taxon>
        <taxon>Tanacetum</taxon>
    </lineage>
</organism>
<keyword evidence="2" id="KW-1185">Reference proteome</keyword>
<reference evidence="1" key="1">
    <citation type="journal article" date="2022" name="Int. J. Mol. Sci.">
        <title>Draft Genome of Tanacetum Coccineum: Genomic Comparison of Closely Related Tanacetum-Family Plants.</title>
        <authorList>
            <person name="Yamashiro T."/>
            <person name="Shiraishi A."/>
            <person name="Nakayama K."/>
            <person name="Satake H."/>
        </authorList>
    </citation>
    <scope>NUCLEOTIDE SEQUENCE</scope>
</reference>
<proteinExistence type="predicted"/>